<dbReference type="AlphaFoldDB" id="E3RZN3"/>
<accession>E3RZN3</accession>
<reference evidence="1 2" key="1">
    <citation type="journal article" date="2010" name="Genome Biol.">
        <title>A first genome assembly of the barley fungal pathogen Pyrenophora teres f. teres.</title>
        <authorList>
            <person name="Ellwood S.R."/>
            <person name="Liu Z."/>
            <person name="Syme R.A."/>
            <person name="Lai Z."/>
            <person name="Hane J.K."/>
            <person name="Keiper F."/>
            <person name="Moffat C.S."/>
            <person name="Oliver R.P."/>
            <person name="Friesen T.L."/>
        </authorList>
    </citation>
    <scope>NUCLEOTIDE SEQUENCE [LARGE SCALE GENOMIC DNA]</scope>
    <source>
        <strain evidence="1 2">0-1</strain>
    </source>
</reference>
<keyword evidence="2" id="KW-1185">Reference proteome</keyword>
<dbReference type="KEGG" id="pte:PTT_15125"/>
<dbReference type="EMBL" id="GL536100">
    <property type="protein sequence ID" value="EFQ88816.1"/>
    <property type="molecule type" value="Genomic_DNA"/>
</dbReference>
<evidence type="ECO:0000313" key="1">
    <source>
        <dbReference type="EMBL" id="EFQ88816.1"/>
    </source>
</evidence>
<dbReference type="HOGENOM" id="CLU_3125716_0_0_1"/>
<organism evidence="2">
    <name type="scientific">Pyrenophora teres f. teres (strain 0-1)</name>
    <name type="common">Barley net blotch fungus</name>
    <name type="synonym">Drechslera teres f. teres</name>
    <dbReference type="NCBI Taxonomy" id="861557"/>
    <lineage>
        <taxon>Eukaryota</taxon>
        <taxon>Fungi</taxon>
        <taxon>Dikarya</taxon>
        <taxon>Ascomycota</taxon>
        <taxon>Pezizomycotina</taxon>
        <taxon>Dothideomycetes</taxon>
        <taxon>Pleosporomycetidae</taxon>
        <taxon>Pleosporales</taxon>
        <taxon>Pleosporineae</taxon>
        <taxon>Pleosporaceae</taxon>
        <taxon>Pyrenophora</taxon>
    </lineage>
</organism>
<evidence type="ECO:0000313" key="2">
    <source>
        <dbReference type="Proteomes" id="UP000001067"/>
    </source>
</evidence>
<dbReference type="OrthoDB" id="3791143at2759"/>
<proteinExistence type="predicted"/>
<gene>
    <name evidence="1" type="ORF">PTT_15125</name>
</gene>
<dbReference type="Proteomes" id="UP000001067">
    <property type="component" value="Unassembled WGS sequence"/>
</dbReference>
<protein>
    <submittedName>
        <fullName evidence="1">Uncharacterized protein</fullName>
    </submittedName>
</protein>
<name>E3RZN3_PYRTT</name>
<sequence length="50" mass="5562">MVTALPLSIFYAYLEVTKSTSNAINYLAQKLLSYSYDCKGKLDSITLPRG</sequence>